<dbReference type="GeneID" id="40236188"/>
<dbReference type="EMBL" id="MF580956">
    <property type="protein sequence ID" value="AUO78973.1"/>
    <property type="molecule type" value="Genomic_DNA"/>
</dbReference>
<proteinExistence type="predicted"/>
<organism evidence="1 2">
    <name type="scientific">Salinibacter phage M8CC-19</name>
    <dbReference type="NCBI Taxonomy" id="2681613"/>
    <lineage>
        <taxon>Viruses</taxon>
        <taxon>Duplodnaviria</taxon>
        <taxon>Heunggongvirae</taxon>
        <taxon>Uroviricota</taxon>
        <taxon>Caudoviricetes</taxon>
        <taxon>Kryptosalinivirus</taxon>
        <taxon>Kryptosalinivirus M8CC19</taxon>
    </lineage>
</organism>
<sequence length="169" mass="19902">MEAPNNVEDVQVPAHESRHDFTVTDVQQSETPFVLFVLEARIDNGPMLGKRLTQKFRFHEPSEANEFVKAVGTPDWAKKGPTEFLTWIESQVYTARFSARVDVTKELYDADNDVWLTADTLPEEECKYRFRYALKAFDNARSERKLHLASNFYQRRKRLERRKKTNQEE</sequence>
<protein>
    <submittedName>
        <fullName evidence="1">Uncharacterized protein</fullName>
    </submittedName>
</protein>
<name>A0A2I6UG52_9CAUD</name>
<dbReference type="Proteomes" id="UP000241693">
    <property type="component" value="Segment"/>
</dbReference>
<reference evidence="1 2" key="1">
    <citation type="submission" date="2017-07" db="EMBL/GenBank/DDBJ databases">
        <title>Characterization of ecologically diverse viruses infecting co-occurring strains of cosmopolitan hyperhalophilic Bacteroidetes.</title>
        <authorList>
            <person name="Villamor J."/>
            <person name="Ramos-Barbero M.D."/>
            <person name="Gonzalez-Torres P."/>
            <person name="Gabaldon T."/>
            <person name="Rollesso-Mora R."/>
            <person name="Meseguer I."/>
            <person name="Martinez-Garcia M."/>
            <person name="Santos F."/>
            <person name="Anton J."/>
        </authorList>
    </citation>
    <scope>NUCLEOTIDE SEQUENCE [LARGE SCALE GENOMIC DNA]</scope>
</reference>
<accession>A0A2I6UG52</accession>
<dbReference type="KEGG" id="vg:40236188"/>
<keyword evidence="2" id="KW-1185">Reference proteome</keyword>
<evidence type="ECO:0000313" key="1">
    <source>
        <dbReference type="EMBL" id="AUO78973.1"/>
    </source>
</evidence>
<dbReference type="RefSeq" id="YP_009639396.1">
    <property type="nucleotide sequence ID" value="NC_042349.1"/>
</dbReference>
<evidence type="ECO:0000313" key="2">
    <source>
        <dbReference type="Proteomes" id="UP000241693"/>
    </source>
</evidence>